<sequence length="302" mass="31576">MSDSLHVRALSAWVIVCVVWGTTYLSNDLAIASIPPFRYASLRFLSAGIIVFLAARWYAGDDGTSVRDIVLHPTARAGMLTLGIGVGANIWALQWLPTGVAAVLVAGVPLYMVLVDRFVFDGARLRPAVGLGLALGLTGIALIAMEQSGDPSAAEASLIAVAGVIAGGISWAFGSVMIRYTSPPADLASTAGAQMLWAGALQGAVSLVVGETLTEPVTLLSGGAAVYSVLIGSCIAYSAYLYALRHLSVAFVSTYVFVNPVIALWLGWLLLDETMTMQTVAASAVILAGLALTRFRSRSRKT</sequence>
<dbReference type="OrthoDB" id="9812547at2"/>
<dbReference type="AlphaFoldDB" id="A0A2A8CUN8"/>
<evidence type="ECO:0000256" key="3">
    <source>
        <dbReference type="ARBA" id="ARBA00022692"/>
    </source>
</evidence>
<comment type="subcellular location">
    <subcellularLocation>
        <location evidence="1">Membrane</location>
        <topology evidence="1">Multi-pass membrane protein</topology>
    </subcellularLocation>
</comment>
<keyword evidence="5 6" id="KW-0472">Membrane</keyword>
<feature type="transmembrane region" description="Helical" evidence="6">
    <location>
        <begin position="127"/>
        <end position="145"/>
    </location>
</feature>
<gene>
    <name evidence="8" type="ORF">CRI94_15660</name>
</gene>
<feature type="transmembrane region" description="Helical" evidence="6">
    <location>
        <begin position="7"/>
        <end position="25"/>
    </location>
</feature>
<proteinExistence type="inferred from homology"/>
<feature type="transmembrane region" description="Helical" evidence="6">
    <location>
        <begin position="277"/>
        <end position="295"/>
    </location>
</feature>
<dbReference type="RefSeq" id="WP_098078093.1">
    <property type="nucleotide sequence ID" value="NZ_PDEQ01000009.1"/>
</dbReference>
<feature type="domain" description="EamA" evidence="7">
    <location>
        <begin position="13"/>
        <end position="144"/>
    </location>
</feature>
<accession>A0A2A8CUN8</accession>
<dbReference type="Proteomes" id="UP000220102">
    <property type="component" value="Unassembled WGS sequence"/>
</dbReference>
<dbReference type="GO" id="GO:0016020">
    <property type="term" value="C:membrane"/>
    <property type="evidence" value="ECO:0007669"/>
    <property type="project" value="UniProtKB-SubCell"/>
</dbReference>
<comment type="caution">
    <text evidence="8">The sequence shown here is derived from an EMBL/GenBank/DDBJ whole genome shotgun (WGS) entry which is preliminary data.</text>
</comment>
<comment type="similarity">
    <text evidence="2">Belongs to the EamA transporter family.</text>
</comment>
<feature type="transmembrane region" description="Helical" evidence="6">
    <location>
        <begin position="37"/>
        <end position="58"/>
    </location>
</feature>
<evidence type="ECO:0000313" key="9">
    <source>
        <dbReference type="Proteomes" id="UP000220102"/>
    </source>
</evidence>
<feature type="domain" description="EamA" evidence="7">
    <location>
        <begin position="160"/>
        <end position="293"/>
    </location>
</feature>
<evidence type="ECO:0000256" key="2">
    <source>
        <dbReference type="ARBA" id="ARBA00007362"/>
    </source>
</evidence>
<evidence type="ECO:0000256" key="1">
    <source>
        <dbReference type="ARBA" id="ARBA00004141"/>
    </source>
</evidence>
<evidence type="ECO:0000256" key="6">
    <source>
        <dbReference type="SAM" id="Phobius"/>
    </source>
</evidence>
<dbReference type="Pfam" id="PF00892">
    <property type="entry name" value="EamA"/>
    <property type="match status" value="2"/>
</dbReference>
<keyword evidence="4 6" id="KW-1133">Transmembrane helix</keyword>
<evidence type="ECO:0000256" key="5">
    <source>
        <dbReference type="ARBA" id="ARBA00023136"/>
    </source>
</evidence>
<dbReference type="InterPro" id="IPR000620">
    <property type="entry name" value="EamA_dom"/>
</dbReference>
<feature type="transmembrane region" description="Helical" evidence="6">
    <location>
        <begin position="222"/>
        <end position="242"/>
    </location>
</feature>
<reference evidence="8 9" key="1">
    <citation type="submission" date="2017-10" db="EMBL/GenBank/DDBJ databases">
        <title>Draft genome of Longibacter Salinarum.</title>
        <authorList>
            <person name="Goh K.M."/>
            <person name="Shamsir M.S."/>
            <person name="Lim S.W."/>
        </authorList>
    </citation>
    <scope>NUCLEOTIDE SEQUENCE [LARGE SCALE GENOMIC DNA]</scope>
    <source>
        <strain evidence="8 9">KCTC 52045</strain>
    </source>
</reference>
<keyword evidence="3 6" id="KW-0812">Transmembrane</keyword>
<keyword evidence="9" id="KW-1185">Reference proteome</keyword>
<dbReference type="InterPro" id="IPR037185">
    <property type="entry name" value="EmrE-like"/>
</dbReference>
<protein>
    <recommendedName>
        <fullName evidence="7">EamA domain-containing protein</fullName>
    </recommendedName>
</protein>
<evidence type="ECO:0000259" key="7">
    <source>
        <dbReference type="Pfam" id="PF00892"/>
    </source>
</evidence>
<organism evidence="8 9">
    <name type="scientific">Longibacter salinarum</name>
    <dbReference type="NCBI Taxonomy" id="1850348"/>
    <lineage>
        <taxon>Bacteria</taxon>
        <taxon>Pseudomonadati</taxon>
        <taxon>Rhodothermota</taxon>
        <taxon>Rhodothermia</taxon>
        <taxon>Rhodothermales</taxon>
        <taxon>Salisaetaceae</taxon>
        <taxon>Longibacter</taxon>
    </lineage>
</organism>
<dbReference type="EMBL" id="PDEQ01000009">
    <property type="protein sequence ID" value="PEN11467.1"/>
    <property type="molecule type" value="Genomic_DNA"/>
</dbReference>
<feature type="transmembrane region" description="Helical" evidence="6">
    <location>
        <begin position="98"/>
        <end position="115"/>
    </location>
</feature>
<evidence type="ECO:0000256" key="4">
    <source>
        <dbReference type="ARBA" id="ARBA00022989"/>
    </source>
</evidence>
<dbReference type="PANTHER" id="PTHR32322:SF2">
    <property type="entry name" value="EAMA DOMAIN-CONTAINING PROTEIN"/>
    <property type="match status" value="1"/>
</dbReference>
<dbReference type="InterPro" id="IPR050638">
    <property type="entry name" value="AA-Vitamin_Transporters"/>
</dbReference>
<feature type="transmembrane region" description="Helical" evidence="6">
    <location>
        <begin position="249"/>
        <end position="271"/>
    </location>
</feature>
<evidence type="ECO:0000313" key="8">
    <source>
        <dbReference type="EMBL" id="PEN11467.1"/>
    </source>
</evidence>
<name>A0A2A8CUN8_9BACT</name>
<feature type="transmembrane region" description="Helical" evidence="6">
    <location>
        <begin position="190"/>
        <end position="210"/>
    </location>
</feature>
<dbReference type="PANTHER" id="PTHR32322">
    <property type="entry name" value="INNER MEMBRANE TRANSPORTER"/>
    <property type="match status" value="1"/>
</dbReference>
<dbReference type="SUPFAM" id="SSF103481">
    <property type="entry name" value="Multidrug resistance efflux transporter EmrE"/>
    <property type="match status" value="2"/>
</dbReference>
<feature type="transmembrane region" description="Helical" evidence="6">
    <location>
        <begin position="157"/>
        <end position="178"/>
    </location>
</feature>